<proteinExistence type="predicted"/>
<evidence type="ECO:0000313" key="6">
    <source>
        <dbReference type="Proteomes" id="UP000786811"/>
    </source>
</evidence>
<evidence type="ECO:0000259" key="4">
    <source>
        <dbReference type="Pfam" id="PF25244"/>
    </source>
</evidence>
<protein>
    <submittedName>
        <fullName evidence="5">Uncharacterized protein</fullName>
    </submittedName>
</protein>
<dbReference type="Pfam" id="PF20700">
    <property type="entry name" value="Mutator"/>
    <property type="match status" value="1"/>
</dbReference>
<dbReference type="InterPro" id="IPR049012">
    <property type="entry name" value="Mutator_transp_dom"/>
</dbReference>
<feature type="domain" description="PML C-terminal" evidence="4">
    <location>
        <begin position="675"/>
        <end position="729"/>
    </location>
</feature>
<comment type="caution">
    <text evidence="5">The sequence shown here is derived from an EMBL/GenBank/DDBJ whole genome shotgun (WGS) entry which is preliminary data.</text>
</comment>
<dbReference type="OrthoDB" id="7695829at2759"/>
<feature type="region of interest" description="Disordered" evidence="2">
    <location>
        <begin position="189"/>
        <end position="214"/>
    </location>
</feature>
<dbReference type="Proteomes" id="UP000786811">
    <property type="component" value="Unassembled WGS sequence"/>
</dbReference>
<evidence type="ECO:0000313" key="5">
    <source>
        <dbReference type="EMBL" id="CAG5107985.1"/>
    </source>
</evidence>
<feature type="coiled-coil region" evidence="1">
    <location>
        <begin position="640"/>
        <end position="670"/>
    </location>
</feature>
<name>A0A8J2HTC3_COTCN</name>
<reference evidence="5" key="1">
    <citation type="submission" date="2021-04" db="EMBL/GenBank/DDBJ databases">
        <authorList>
            <person name="Chebbi M.A.C M."/>
        </authorList>
    </citation>
    <scope>NUCLEOTIDE SEQUENCE</scope>
</reference>
<gene>
    <name evidence="5" type="ORF">HICCMSTLAB_LOCUS13011</name>
</gene>
<keyword evidence="6" id="KW-1185">Reference proteome</keyword>
<feature type="domain" description="Mutator-like transposase" evidence="3">
    <location>
        <begin position="229"/>
        <end position="373"/>
    </location>
</feature>
<accession>A0A8J2HTC3</accession>
<feature type="compositionally biased region" description="Low complexity" evidence="2">
    <location>
        <begin position="192"/>
        <end position="201"/>
    </location>
</feature>
<dbReference type="Pfam" id="PF25244">
    <property type="entry name" value="PML_C"/>
    <property type="match status" value="1"/>
</dbReference>
<dbReference type="AlphaFoldDB" id="A0A8J2HTC3"/>
<sequence length="735" mass="81132">MSNANQFRHKGKFARKSIVNWKNNVKEIFGAASVFHLKCPKCDRIRQVKSSTSVIQLVVGPAVEVVAKESCHEALKVERELTILNEGSCDRTSTEKTFHDGDSEVNLNSGASDTKTGHLDLKAVSTSTIINPMAERVINTVQTDIMVDTNNNNGAETDFEETNKCCDDSTFDVGSAVINSTGSFIQDESNSKESFASSSQELPKNRKRKLQSFIGTSKTPKTKVGLRLSYDGAWLKKRFRKKKHDCRSNFVGSSKAMEADIAVQILTQNETFVEENIEIKTLIGDEDSCTIANLRRASDHTIGKWTDINHATRKISKLLYAIKKIPKAAIEYLIYCFNSALRANDGNVESTKAAILNIVPHAFGEHDACGLWCNYASDPEGFKHKYLPGGKPLTGDELKASITPIFKQAADNAEKLAPRGSSQINENCNAVITTKAPKAKHYSDSSSSDFRVAAGISQVNLGTSYLNTVNTKLGLSPMKANSLLFRKNRDERRKKRNALIKTKEFNKKRRALFRNRQKSNASAEAREGITYQSNSEISASLELNEKFISSNALTVDGSTKLVIFDIETTGLKLTDQIRRNEKKSFAQSALAEDYLGSTFIQESAHDASADVSVLQQLINHKDINISSKDLMNAGVTVDSILNAKNEKNKLKSLKDSLSALKADKKNEKNKQQCGVSASIITKIAKAGINMCDLKKIYVDDGFEGLKILLSQSIDQKPRVTAIKNKLDELLSSNMQ</sequence>
<dbReference type="InterPro" id="IPR057617">
    <property type="entry name" value="PML_C"/>
</dbReference>
<keyword evidence="1" id="KW-0175">Coiled coil</keyword>
<evidence type="ECO:0000259" key="3">
    <source>
        <dbReference type="Pfam" id="PF20700"/>
    </source>
</evidence>
<dbReference type="EMBL" id="CAJNRD030001124">
    <property type="protein sequence ID" value="CAG5107985.1"/>
    <property type="molecule type" value="Genomic_DNA"/>
</dbReference>
<evidence type="ECO:0000256" key="2">
    <source>
        <dbReference type="SAM" id="MobiDB-lite"/>
    </source>
</evidence>
<evidence type="ECO:0000256" key="1">
    <source>
        <dbReference type="SAM" id="Coils"/>
    </source>
</evidence>
<organism evidence="5 6">
    <name type="scientific">Cotesia congregata</name>
    <name type="common">Parasitoid wasp</name>
    <name type="synonym">Apanteles congregatus</name>
    <dbReference type="NCBI Taxonomy" id="51543"/>
    <lineage>
        <taxon>Eukaryota</taxon>
        <taxon>Metazoa</taxon>
        <taxon>Ecdysozoa</taxon>
        <taxon>Arthropoda</taxon>
        <taxon>Hexapoda</taxon>
        <taxon>Insecta</taxon>
        <taxon>Pterygota</taxon>
        <taxon>Neoptera</taxon>
        <taxon>Endopterygota</taxon>
        <taxon>Hymenoptera</taxon>
        <taxon>Apocrita</taxon>
        <taxon>Ichneumonoidea</taxon>
        <taxon>Braconidae</taxon>
        <taxon>Microgastrinae</taxon>
        <taxon>Cotesia</taxon>
    </lineage>
</organism>